<organism evidence="2 3">
    <name type="scientific">Massarina eburnea CBS 473.64</name>
    <dbReference type="NCBI Taxonomy" id="1395130"/>
    <lineage>
        <taxon>Eukaryota</taxon>
        <taxon>Fungi</taxon>
        <taxon>Dikarya</taxon>
        <taxon>Ascomycota</taxon>
        <taxon>Pezizomycotina</taxon>
        <taxon>Dothideomycetes</taxon>
        <taxon>Pleosporomycetidae</taxon>
        <taxon>Pleosporales</taxon>
        <taxon>Massarineae</taxon>
        <taxon>Massarinaceae</taxon>
        <taxon>Massarina</taxon>
    </lineage>
</organism>
<proteinExistence type="predicted"/>
<accession>A0A6A6RXF5</accession>
<dbReference type="Proteomes" id="UP000799753">
    <property type="component" value="Unassembled WGS sequence"/>
</dbReference>
<feature type="compositionally biased region" description="Basic and acidic residues" evidence="1">
    <location>
        <begin position="149"/>
        <end position="178"/>
    </location>
</feature>
<name>A0A6A6RXF5_9PLEO</name>
<evidence type="ECO:0000313" key="3">
    <source>
        <dbReference type="Proteomes" id="UP000799753"/>
    </source>
</evidence>
<protein>
    <submittedName>
        <fullName evidence="2">Uncharacterized protein</fullName>
    </submittedName>
</protein>
<evidence type="ECO:0000256" key="1">
    <source>
        <dbReference type="SAM" id="MobiDB-lite"/>
    </source>
</evidence>
<dbReference type="OrthoDB" id="529205at2759"/>
<gene>
    <name evidence="2" type="ORF">P280DRAFT_481986</name>
</gene>
<dbReference type="EMBL" id="MU006789">
    <property type="protein sequence ID" value="KAF2638644.1"/>
    <property type="molecule type" value="Genomic_DNA"/>
</dbReference>
<keyword evidence="3" id="KW-1185">Reference proteome</keyword>
<feature type="region of interest" description="Disordered" evidence="1">
    <location>
        <begin position="110"/>
        <end position="178"/>
    </location>
</feature>
<reference evidence="2" key="1">
    <citation type="journal article" date="2020" name="Stud. Mycol.">
        <title>101 Dothideomycetes genomes: a test case for predicting lifestyles and emergence of pathogens.</title>
        <authorList>
            <person name="Haridas S."/>
            <person name="Albert R."/>
            <person name="Binder M."/>
            <person name="Bloem J."/>
            <person name="Labutti K."/>
            <person name="Salamov A."/>
            <person name="Andreopoulos B."/>
            <person name="Baker S."/>
            <person name="Barry K."/>
            <person name="Bills G."/>
            <person name="Bluhm B."/>
            <person name="Cannon C."/>
            <person name="Castanera R."/>
            <person name="Culley D."/>
            <person name="Daum C."/>
            <person name="Ezra D."/>
            <person name="Gonzalez J."/>
            <person name="Henrissat B."/>
            <person name="Kuo A."/>
            <person name="Liang C."/>
            <person name="Lipzen A."/>
            <person name="Lutzoni F."/>
            <person name="Magnuson J."/>
            <person name="Mondo S."/>
            <person name="Nolan M."/>
            <person name="Ohm R."/>
            <person name="Pangilinan J."/>
            <person name="Park H.-J."/>
            <person name="Ramirez L."/>
            <person name="Alfaro M."/>
            <person name="Sun H."/>
            <person name="Tritt A."/>
            <person name="Yoshinaga Y."/>
            <person name="Zwiers L.-H."/>
            <person name="Turgeon B."/>
            <person name="Goodwin S."/>
            <person name="Spatafora J."/>
            <person name="Crous P."/>
            <person name="Grigoriev I."/>
        </authorList>
    </citation>
    <scope>NUCLEOTIDE SEQUENCE</scope>
    <source>
        <strain evidence="2">CBS 473.64</strain>
    </source>
</reference>
<dbReference type="AlphaFoldDB" id="A0A6A6RXF5"/>
<evidence type="ECO:0000313" key="2">
    <source>
        <dbReference type="EMBL" id="KAF2638644.1"/>
    </source>
</evidence>
<feature type="compositionally biased region" description="Basic and acidic residues" evidence="1">
    <location>
        <begin position="110"/>
        <end position="139"/>
    </location>
</feature>
<sequence length="178" mass="20062">MPERQAVYTQTSKPVRDLRRCGLAMLFDGCLHNFTSDVIYRHVATPVLVSSSTLHNTASQLLPRKILLQGHQNCAMPLRLPTSVLRPCRAAVPTRRALSTTPRMCIKEDANRTPEQIEKKKQESLKKQEKGEGHWHEELGSASEGNIAADREKVTDHDSHMSKLQQETKKKGEKGELD</sequence>